<evidence type="ECO:0000313" key="2">
    <source>
        <dbReference type="EMBL" id="THE13421.1"/>
    </source>
</evidence>
<keyword evidence="1" id="KW-1133">Transmembrane helix</keyword>
<keyword evidence="1" id="KW-0812">Transmembrane</keyword>
<feature type="transmembrane region" description="Helical" evidence="1">
    <location>
        <begin position="125"/>
        <end position="143"/>
    </location>
</feature>
<sequence length="158" mass="18817">MSLTLTFCLTMLLVIAFFSTKMQLSILEQVFILFILVFIYTSFVSIICVNLELWEVSKKLQDLVAFRLYGVIYVPLTLLWLIDLWLGTKRNFYRSGFLLVCFFILLYIGDYILRLYGVYQFHDWNHVMLSMMWGFIFFFTLLAHQGFRLLLRKEGILS</sequence>
<accession>A0A4S3PUF1</accession>
<gene>
    <name evidence="2" type="ORF">E1I69_07340</name>
</gene>
<name>A0A4S3PUF1_9BACI</name>
<reference evidence="2 3" key="1">
    <citation type="journal article" date="2019" name="Indoor Air">
        <title>Impacts of indoor surface finishes on bacterial viability.</title>
        <authorList>
            <person name="Hu J."/>
            <person name="Maamar S.B."/>
            <person name="Glawe A.J."/>
            <person name="Gottel N."/>
            <person name="Gilbert J.A."/>
            <person name="Hartmann E.M."/>
        </authorList>
    </citation>
    <scope>NUCLEOTIDE SEQUENCE [LARGE SCALE GENOMIC DNA]</scope>
    <source>
        <strain evidence="2 3">AF060A6</strain>
    </source>
</reference>
<comment type="caution">
    <text evidence="2">The sequence shown here is derived from an EMBL/GenBank/DDBJ whole genome shotgun (WGS) entry which is preliminary data.</text>
</comment>
<evidence type="ECO:0000313" key="3">
    <source>
        <dbReference type="Proteomes" id="UP000306477"/>
    </source>
</evidence>
<organism evidence="2 3">
    <name type="scientific">Bacillus timonensis</name>
    <dbReference type="NCBI Taxonomy" id="1033734"/>
    <lineage>
        <taxon>Bacteria</taxon>
        <taxon>Bacillati</taxon>
        <taxon>Bacillota</taxon>
        <taxon>Bacilli</taxon>
        <taxon>Bacillales</taxon>
        <taxon>Bacillaceae</taxon>
        <taxon>Bacillus</taxon>
    </lineage>
</organism>
<dbReference type="RefSeq" id="WP_136378959.1">
    <property type="nucleotide sequence ID" value="NZ_SLUB01000009.1"/>
</dbReference>
<dbReference type="OrthoDB" id="2871059at2"/>
<evidence type="ECO:0000256" key="1">
    <source>
        <dbReference type="SAM" id="Phobius"/>
    </source>
</evidence>
<protein>
    <submittedName>
        <fullName evidence="2">Uncharacterized protein</fullName>
    </submittedName>
</protein>
<proteinExistence type="predicted"/>
<feature type="transmembrane region" description="Helical" evidence="1">
    <location>
        <begin position="92"/>
        <end position="113"/>
    </location>
</feature>
<keyword evidence="3" id="KW-1185">Reference proteome</keyword>
<keyword evidence="1" id="KW-0472">Membrane</keyword>
<dbReference type="AlphaFoldDB" id="A0A4S3PUF1"/>
<feature type="transmembrane region" description="Helical" evidence="1">
    <location>
        <begin position="66"/>
        <end position="86"/>
    </location>
</feature>
<dbReference type="Proteomes" id="UP000306477">
    <property type="component" value="Unassembled WGS sequence"/>
</dbReference>
<feature type="transmembrane region" description="Helical" evidence="1">
    <location>
        <begin position="30"/>
        <end position="54"/>
    </location>
</feature>
<dbReference type="EMBL" id="SLUB01000009">
    <property type="protein sequence ID" value="THE13421.1"/>
    <property type="molecule type" value="Genomic_DNA"/>
</dbReference>